<feature type="signal peptide" evidence="1">
    <location>
        <begin position="1"/>
        <end position="16"/>
    </location>
</feature>
<reference evidence="2 3" key="1">
    <citation type="journal article" date="2024" name="Microbiol. Resour. Announc.">
        <title>Genome annotations for the ascomycete fungi Trichoderma harzianum, Trichoderma aggressivum, and Purpureocillium lilacinum.</title>
        <authorList>
            <person name="Beijen E.P.W."/>
            <person name="Ohm R.A."/>
        </authorList>
    </citation>
    <scope>NUCLEOTIDE SEQUENCE [LARGE SCALE GENOMIC DNA]</scope>
    <source>
        <strain evidence="2 3">CBS 150709</strain>
    </source>
</reference>
<gene>
    <name evidence="2" type="ORF">Purlil1_10423</name>
</gene>
<feature type="chain" id="PRO_5045043033" description="IDI-2" evidence="1">
    <location>
        <begin position="17"/>
        <end position="152"/>
    </location>
</feature>
<keyword evidence="1" id="KW-0732">Signal</keyword>
<accession>A0ABR0BMH2</accession>
<keyword evidence="3" id="KW-1185">Reference proteome</keyword>
<evidence type="ECO:0008006" key="4">
    <source>
        <dbReference type="Google" id="ProtNLM"/>
    </source>
</evidence>
<organism evidence="2 3">
    <name type="scientific">Purpureocillium lilacinum</name>
    <name type="common">Paecilomyces lilacinus</name>
    <dbReference type="NCBI Taxonomy" id="33203"/>
    <lineage>
        <taxon>Eukaryota</taxon>
        <taxon>Fungi</taxon>
        <taxon>Dikarya</taxon>
        <taxon>Ascomycota</taxon>
        <taxon>Pezizomycotina</taxon>
        <taxon>Sordariomycetes</taxon>
        <taxon>Hypocreomycetidae</taxon>
        <taxon>Hypocreales</taxon>
        <taxon>Ophiocordycipitaceae</taxon>
        <taxon>Purpureocillium</taxon>
    </lineage>
</organism>
<evidence type="ECO:0000313" key="3">
    <source>
        <dbReference type="Proteomes" id="UP001287286"/>
    </source>
</evidence>
<dbReference type="Proteomes" id="UP001287286">
    <property type="component" value="Unassembled WGS sequence"/>
</dbReference>
<sequence>MKLSTIFLSFIPLGLATASPASQSTQQACGKLGVMTVDASKLPLNVDPNNIRQCANHPAGKASAARRSAAAQHHDNDAASARMLFERTCWYGKSSGCSGGYCFKSCGASGEWCWTAYNGGYGAWITCSSDNACSTDQACGLGDNCSSCGCSC</sequence>
<protein>
    <recommendedName>
        <fullName evidence="4">IDI-2</fullName>
    </recommendedName>
</protein>
<comment type="caution">
    <text evidence="2">The sequence shown here is derived from an EMBL/GenBank/DDBJ whole genome shotgun (WGS) entry which is preliminary data.</text>
</comment>
<evidence type="ECO:0000256" key="1">
    <source>
        <dbReference type="SAM" id="SignalP"/>
    </source>
</evidence>
<proteinExistence type="predicted"/>
<evidence type="ECO:0000313" key="2">
    <source>
        <dbReference type="EMBL" id="KAK4084079.1"/>
    </source>
</evidence>
<name>A0ABR0BMH2_PURLI</name>
<dbReference type="EMBL" id="JAWRVI010000053">
    <property type="protein sequence ID" value="KAK4084079.1"/>
    <property type="molecule type" value="Genomic_DNA"/>
</dbReference>